<dbReference type="Proteomes" id="UP000222056">
    <property type="component" value="Unassembled WGS sequence"/>
</dbReference>
<dbReference type="PANTHER" id="PTHR33164">
    <property type="entry name" value="TRANSCRIPTIONAL REGULATOR, MARR FAMILY"/>
    <property type="match status" value="1"/>
</dbReference>
<name>A0A1H6FLL6_THEAL</name>
<feature type="region of interest" description="Disordered" evidence="1">
    <location>
        <begin position="1"/>
        <end position="22"/>
    </location>
</feature>
<dbReference type="InterPro" id="IPR000835">
    <property type="entry name" value="HTH_MarR-typ"/>
</dbReference>
<keyword evidence="3" id="KW-0238">DNA-binding</keyword>
<organism evidence="3 4">
    <name type="scientific">Thermoleophilum album</name>
    <dbReference type="NCBI Taxonomy" id="29539"/>
    <lineage>
        <taxon>Bacteria</taxon>
        <taxon>Bacillati</taxon>
        <taxon>Actinomycetota</taxon>
        <taxon>Thermoleophilia</taxon>
        <taxon>Thermoleophilales</taxon>
        <taxon>Thermoleophilaceae</taxon>
        <taxon>Thermoleophilum</taxon>
    </lineage>
</organism>
<evidence type="ECO:0000313" key="3">
    <source>
        <dbReference type="EMBL" id="SEH10715.1"/>
    </source>
</evidence>
<feature type="domain" description="HTH marR-type" evidence="2">
    <location>
        <begin position="26"/>
        <end position="162"/>
    </location>
</feature>
<dbReference type="STRING" id="29539.SAMN02745716_0526"/>
<dbReference type="AlphaFoldDB" id="A0A1H6FLL6"/>
<accession>A0A1H6FLL6</accession>
<dbReference type="InterPro" id="IPR036388">
    <property type="entry name" value="WH-like_DNA-bd_sf"/>
</dbReference>
<evidence type="ECO:0000259" key="2">
    <source>
        <dbReference type="PROSITE" id="PS50995"/>
    </source>
</evidence>
<dbReference type="GO" id="GO:0003700">
    <property type="term" value="F:DNA-binding transcription factor activity"/>
    <property type="evidence" value="ECO:0007669"/>
    <property type="project" value="InterPro"/>
</dbReference>
<dbReference type="GO" id="GO:0006950">
    <property type="term" value="P:response to stress"/>
    <property type="evidence" value="ECO:0007669"/>
    <property type="project" value="TreeGrafter"/>
</dbReference>
<dbReference type="InterPro" id="IPR036390">
    <property type="entry name" value="WH_DNA-bd_sf"/>
</dbReference>
<dbReference type="InterPro" id="IPR039422">
    <property type="entry name" value="MarR/SlyA-like"/>
</dbReference>
<dbReference type="Gene3D" id="1.10.10.10">
    <property type="entry name" value="Winged helix-like DNA-binding domain superfamily/Winged helix DNA-binding domain"/>
    <property type="match status" value="1"/>
</dbReference>
<dbReference type="SMART" id="SM00347">
    <property type="entry name" value="HTH_MARR"/>
    <property type="match status" value="1"/>
</dbReference>
<dbReference type="PRINTS" id="PR00598">
    <property type="entry name" value="HTHMARR"/>
</dbReference>
<dbReference type="Pfam" id="PF12802">
    <property type="entry name" value="MarR_2"/>
    <property type="match status" value="1"/>
</dbReference>
<reference evidence="4" key="1">
    <citation type="submission" date="2016-10" db="EMBL/GenBank/DDBJ databases">
        <authorList>
            <person name="Varghese N."/>
            <person name="Submissions S."/>
        </authorList>
    </citation>
    <scope>NUCLEOTIDE SEQUENCE [LARGE SCALE GENOMIC DNA]</scope>
    <source>
        <strain evidence="4">ATCC 35263</strain>
    </source>
</reference>
<dbReference type="InterPro" id="IPR011991">
    <property type="entry name" value="ArsR-like_HTH"/>
</dbReference>
<evidence type="ECO:0000313" key="4">
    <source>
        <dbReference type="Proteomes" id="UP000222056"/>
    </source>
</evidence>
<dbReference type="SUPFAM" id="SSF46785">
    <property type="entry name" value="Winged helix' DNA-binding domain"/>
    <property type="match status" value="1"/>
</dbReference>
<dbReference type="EMBL" id="FNWJ01000001">
    <property type="protein sequence ID" value="SEH10715.1"/>
    <property type="molecule type" value="Genomic_DNA"/>
</dbReference>
<dbReference type="CDD" id="cd00090">
    <property type="entry name" value="HTH_ARSR"/>
    <property type="match status" value="1"/>
</dbReference>
<gene>
    <name evidence="3" type="ORF">SAMN02745716_0526</name>
</gene>
<dbReference type="PROSITE" id="PS50995">
    <property type="entry name" value="HTH_MARR_2"/>
    <property type="match status" value="1"/>
</dbReference>
<protein>
    <submittedName>
        <fullName evidence="3">DNA-binding transcriptional regulator, MarR family</fullName>
    </submittedName>
</protein>
<evidence type="ECO:0000256" key="1">
    <source>
        <dbReference type="SAM" id="MobiDB-lite"/>
    </source>
</evidence>
<proteinExistence type="predicted"/>
<keyword evidence="4" id="KW-1185">Reference proteome</keyword>
<dbReference type="PANTHER" id="PTHR33164:SF104">
    <property type="entry name" value="TRANSCRIPTIONAL REGULATORY PROTEIN"/>
    <property type="match status" value="1"/>
</dbReference>
<dbReference type="GO" id="GO:0003677">
    <property type="term" value="F:DNA binding"/>
    <property type="evidence" value="ECO:0007669"/>
    <property type="project" value="UniProtKB-KW"/>
</dbReference>
<sequence length="169" mass="18588">MASRRAGPKREDKPSARASQAAGPAHRAAWSALASAHAAVVCALERAFAGASLPPLGWYEVLQALARAPEGSLRPRELVEHVNLSKSGLTRLLDRLEQAGLVERRRCPKDRRGYHVLLTAEGRRIYQRMRPLHDRTVREHLGAALDEQQASELAALLRKLAAGQRERAA</sequence>